<accession>A0A9D4ZD73</accession>
<keyword evidence="9" id="KW-1185">Reference proteome</keyword>
<keyword evidence="2 5" id="KW-0812">Transmembrane</keyword>
<gene>
    <name evidence="8" type="ORF">GOP47_0016073</name>
</gene>
<feature type="transmembrane region" description="Helical" evidence="5">
    <location>
        <begin position="240"/>
        <end position="264"/>
    </location>
</feature>
<protein>
    <recommendedName>
        <fullName evidence="10">Nodulin-like domain-containing protein</fullName>
    </recommendedName>
</protein>
<dbReference type="SUPFAM" id="SSF103473">
    <property type="entry name" value="MFS general substrate transporter"/>
    <property type="match status" value="1"/>
</dbReference>
<dbReference type="GO" id="GO:0016020">
    <property type="term" value="C:membrane"/>
    <property type="evidence" value="ECO:0007669"/>
    <property type="project" value="UniProtKB-SubCell"/>
</dbReference>
<evidence type="ECO:0000256" key="3">
    <source>
        <dbReference type="ARBA" id="ARBA00022989"/>
    </source>
</evidence>
<dbReference type="EMBL" id="JABFUD020000015">
    <property type="protein sequence ID" value="KAI5069772.1"/>
    <property type="molecule type" value="Genomic_DNA"/>
</dbReference>
<sequence>MVKMKLPHANLIKQLINGRWMMAVASFYILACSGATYIFGIYSGAIKKELHYNQETLDTLSFFKDIGANVGIIAGLMNDMLPPWIVLIVGAFMNLFGYLMIWLAVTHRIARPPTWQMNLFICAGANSQTFANTGVMVTFVKNFPQGRGEVLGIIKGFVGLSGALFTQAYHAIYGDDSRGVIFLIALLPSLVTFIFIFFIRIITPVYDKREKRTFYSFLYLALLIAAFLSLAIIVENVVEIPLWCYKAFGAMSVMLVVSNMAIGVRAELAYMKQRPRLESSTVNGKKEQELSIANELPNVGIKATLSGKTPSSCQLDVNEDSSRKPKFVTKLKLFLEDWPQRGDDFTIPQALLSMDLWILFLSLTCGVGAALTAVDNMGQIGESLGYSPRSISTFVSLISIWNFLGRVGSGFGSEILLRRYRCPHTLILTMVLAMACIGYILIAFPTTNTLYIASIILGFCFGAQLSLYFAIMSELFGLKYYATLQSVGGIASPLGSYLLNVRVAGHLYDRAAQRQFVQAPGHMHGELKCMGHECFRLTFLIMTTVSGFGSLVSCVLAVRTRNFYSQDIYRRFHVKPDNGERPCESGH</sequence>
<feature type="transmembrane region" description="Helical" evidence="5">
    <location>
        <begin position="150"/>
        <end position="173"/>
    </location>
</feature>
<feature type="transmembrane region" description="Helical" evidence="5">
    <location>
        <begin position="386"/>
        <end position="404"/>
    </location>
</feature>
<comment type="caution">
    <text evidence="8">The sequence shown here is derived from an EMBL/GenBank/DDBJ whole genome shotgun (WGS) entry which is preliminary data.</text>
</comment>
<dbReference type="Pfam" id="PF06813">
    <property type="entry name" value="Nodulin-like"/>
    <property type="match status" value="1"/>
</dbReference>
<dbReference type="PANTHER" id="PTHR21576:SF84">
    <property type="entry name" value="FAMILY PROTEIN, PUTATIVE, EXPRESSED-RELATED"/>
    <property type="match status" value="1"/>
</dbReference>
<name>A0A9D4ZD73_ADICA</name>
<comment type="subcellular location">
    <subcellularLocation>
        <location evidence="1">Membrane</location>
        <topology evidence="1">Multi-pass membrane protein</topology>
    </subcellularLocation>
</comment>
<dbReference type="CDD" id="cd17354">
    <property type="entry name" value="MFS_Mch1p_like"/>
    <property type="match status" value="1"/>
</dbReference>
<feature type="transmembrane region" description="Helical" evidence="5">
    <location>
        <begin position="425"/>
        <end position="444"/>
    </location>
</feature>
<dbReference type="Gene3D" id="1.20.1250.20">
    <property type="entry name" value="MFS general substrate transporter like domains"/>
    <property type="match status" value="2"/>
</dbReference>
<dbReference type="PANTHER" id="PTHR21576">
    <property type="entry name" value="UNCHARACTERIZED NODULIN-LIKE PROTEIN"/>
    <property type="match status" value="1"/>
</dbReference>
<evidence type="ECO:0000256" key="1">
    <source>
        <dbReference type="ARBA" id="ARBA00004141"/>
    </source>
</evidence>
<dbReference type="InterPro" id="IPR036259">
    <property type="entry name" value="MFS_trans_sf"/>
</dbReference>
<keyword evidence="3 5" id="KW-1133">Transmembrane helix</keyword>
<organism evidence="8 9">
    <name type="scientific">Adiantum capillus-veneris</name>
    <name type="common">Maidenhair fern</name>
    <dbReference type="NCBI Taxonomy" id="13818"/>
    <lineage>
        <taxon>Eukaryota</taxon>
        <taxon>Viridiplantae</taxon>
        <taxon>Streptophyta</taxon>
        <taxon>Embryophyta</taxon>
        <taxon>Tracheophyta</taxon>
        <taxon>Polypodiopsida</taxon>
        <taxon>Polypodiidae</taxon>
        <taxon>Polypodiales</taxon>
        <taxon>Pteridineae</taxon>
        <taxon>Pteridaceae</taxon>
        <taxon>Vittarioideae</taxon>
        <taxon>Adiantum</taxon>
    </lineage>
</organism>
<dbReference type="OrthoDB" id="410267at2759"/>
<proteinExistence type="predicted"/>
<feature type="transmembrane region" description="Helical" evidence="5">
    <location>
        <begin position="537"/>
        <end position="558"/>
    </location>
</feature>
<dbReference type="Proteomes" id="UP000886520">
    <property type="component" value="Chromosome 15"/>
</dbReference>
<feature type="domain" description="Nodulin-like" evidence="6">
    <location>
        <begin position="19"/>
        <end position="262"/>
    </location>
</feature>
<evidence type="ECO:0000313" key="8">
    <source>
        <dbReference type="EMBL" id="KAI5069772.1"/>
    </source>
</evidence>
<evidence type="ECO:0008006" key="10">
    <source>
        <dbReference type="Google" id="ProtNLM"/>
    </source>
</evidence>
<evidence type="ECO:0000259" key="7">
    <source>
        <dbReference type="Pfam" id="PF23262"/>
    </source>
</evidence>
<dbReference type="InterPro" id="IPR010658">
    <property type="entry name" value="Nodulin-like"/>
</dbReference>
<feature type="transmembrane region" description="Helical" evidence="5">
    <location>
        <begin position="356"/>
        <end position="374"/>
    </location>
</feature>
<reference evidence="8" key="1">
    <citation type="submission" date="2021-01" db="EMBL/GenBank/DDBJ databases">
        <title>Adiantum capillus-veneris genome.</title>
        <authorList>
            <person name="Fang Y."/>
            <person name="Liao Q."/>
        </authorList>
    </citation>
    <scope>NUCLEOTIDE SEQUENCE</scope>
    <source>
        <strain evidence="8">H3</strain>
        <tissue evidence="8">Leaf</tissue>
    </source>
</reference>
<evidence type="ECO:0000259" key="6">
    <source>
        <dbReference type="Pfam" id="PF06813"/>
    </source>
</evidence>
<evidence type="ECO:0000313" key="9">
    <source>
        <dbReference type="Proteomes" id="UP000886520"/>
    </source>
</evidence>
<dbReference type="Pfam" id="PF23262">
    <property type="entry name" value="NFD4_C"/>
    <property type="match status" value="1"/>
</dbReference>
<evidence type="ECO:0000256" key="5">
    <source>
        <dbReference type="SAM" id="Phobius"/>
    </source>
</evidence>
<dbReference type="InterPro" id="IPR056555">
    <property type="entry name" value="NFD4_C"/>
</dbReference>
<feature type="transmembrane region" description="Helical" evidence="5">
    <location>
        <begin position="450"/>
        <end position="471"/>
    </location>
</feature>
<feature type="transmembrane region" description="Helical" evidence="5">
    <location>
        <begin position="84"/>
        <end position="105"/>
    </location>
</feature>
<feature type="transmembrane region" description="Helical" evidence="5">
    <location>
        <begin position="20"/>
        <end position="42"/>
    </location>
</feature>
<feature type="transmembrane region" description="Helical" evidence="5">
    <location>
        <begin position="179"/>
        <end position="202"/>
    </location>
</feature>
<feature type="domain" description="NFD4 C-terminal" evidence="7">
    <location>
        <begin position="351"/>
        <end position="565"/>
    </location>
</feature>
<dbReference type="AlphaFoldDB" id="A0A9D4ZD73"/>
<feature type="transmembrane region" description="Helical" evidence="5">
    <location>
        <begin position="214"/>
        <end position="234"/>
    </location>
</feature>
<evidence type="ECO:0000256" key="4">
    <source>
        <dbReference type="ARBA" id="ARBA00023136"/>
    </source>
</evidence>
<keyword evidence="4 5" id="KW-0472">Membrane</keyword>
<evidence type="ECO:0000256" key="2">
    <source>
        <dbReference type="ARBA" id="ARBA00022692"/>
    </source>
</evidence>